<dbReference type="Proteomes" id="UP000559010">
    <property type="component" value="Unassembled WGS sequence"/>
</dbReference>
<gene>
    <name evidence="1" type="ORF">HH304_18160</name>
</gene>
<accession>A0A848J7G5</accession>
<protein>
    <submittedName>
        <fullName evidence="1">Uncharacterized protein</fullName>
    </submittedName>
</protein>
<evidence type="ECO:0000313" key="2">
    <source>
        <dbReference type="Proteomes" id="UP000559010"/>
    </source>
</evidence>
<keyword evidence="2" id="KW-1185">Reference proteome</keyword>
<dbReference type="EMBL" id="JABBNU010000012">
    <property type="protein sequence ID" value="NMM50339.1"/>
    <property type="molecule type" value="Genomic_DNA"/>
</dbReference>
<organism evidence="1 2">
    <name type="scientific">Marinigracilibium pacificum</name>
    <dbReference type="NCBI Taxonomy" id="2729599"/>
    <lineage>
        <taxon>Bacteria</taxon>
        <taxon>Pseudomonadati</taxon>
        <taxon>Bacteroidota</taxon>
        <taxon>Cytophagia</taxon>
        <taxon>Cytophagales</taxon>
        <taxon>Flammeovirgaceae</taxon>
        <taxon>Marinigracilibium</taxon>
    </lineage>
</organism>
<dbReference type="RefSeq" id="WP_169684703.1">
    <property type="nucleotide sequence ID" value="NZ_JABBNU010000012.1"/>
</dbReference>
<evidence type="ECO:0000313" key="1">
    <source>
        <dbReference type="EMBL" id="NMM50339.1"/>
    </source>
</evidence>
<comment type="caution">
    <text evidence="1">The sequence shown here is derived from an EMBL/GenBank/DDBJ whole genome shotgun (WGS) entry which is preliminary data.</text>
</comment>
<name>A0A848J7G5_9BACT</name>
<reference evidence="1 2" key="1">
    <citation type="submission" date="2020-04" db="EMBL/GenBank/DDBJ databases">
        <title>Flammeovirgaceae bacterium KN852 isolated from deep sea.</title>
        <authorList>
            <person name="Zhang D.-C."/>
        </authorList>
    </citation>
    <scope>NUCLEOTIDE SEQUENCE [LARGE SCALE GENOMIC DNA]</scope>
    <source>
        <strain evidence="1 2">KN852</strain>
    </source>
</reference>
<proteinExistence type="predicted"/>
<dbReference type="AlphaFoldDB" id="A0A848J7G5"/>
<sequence>MVKKSSLISEAEFKPYLKSLLKKYGNVGLVFRKLEGTGYTIIVYQKAEDGIYKEGEKRSLDFHNFLVKNRFLMGVLFNQATSIMDLLKADDGEFVLQYEDQYIIVQENNEFKVVNAI</sequence>